<dbReference type="EMBL" id="MKHE01000010">
    <property type="protein sequence ID" value="OWK11253.1"/>
    <property type="molecule type" value="Genomic_DNA"/>
</dbReference>
<keyword evidence="2" id="KW-1185">Reference proteome</keyword>
<evidence type="ECO:0000313" key="1">
    <source>
        <dbReference type="EMBL" id="OWK11253.1"/>
    </source>
</evidence>
<dbReference type="Proteomes" id="UP000242450">
    <property type="component" value="Chromosome 10"/>
</dbReference>
<protein>
    <submittedName>
        <fullName evidence="1">PGP</fullName>
    </submittedName>
</protein>
<dbReference type="InterPro" id="IPR023214">
    <property type="entry name" value="HAD_sf"/>
</dbReference>
<dbReference type="Pfam" id="PF13242">
    <property type="entry name" value="Hydrolase_like"/>
    <property type="match status" value="1"/>
</dbReference>
<dbReference type="SUPFAM" id="SSF56784">
    <property type="entry name" value="HAD-like"/>
    <property type="match status" value="1"/>
</dbReference>
<dbReference type="OrthoDB" id="413953at2759"/>
<proteinExistence type="predicted"/>
<dbReference type="AlphaFoldDB" id="A0A212CZ61"/>
<dbReference type="InterPro" id="IPR036412">
    <property type="entry name" value="HAD-like_sf"/>
</dbReference>
<comment type="caution">
    <text evidence="1">The sequence shown here is derived from an EMBL/GenBank/DDBJ whole genome shotgun (WGS) entry which is preliminary data.</text>
</comment>
<accession>A0A212CZ61</accession>
<gene>
    <name evidence="1" type="ORF">Celaphus_00006797</name>
</gene>
<organism evidence="1 2">
    <name type="scientific">Cervus elaphus hippelaphus</name>
    <name type="common">European red deer</name>
    <dbReference type="NCBI Taxonomy" id="46360"/>
    <lineage>
        <taxon>Eukaryota</taxon>
        <taxon>Metazoa</taxon>
        <taxon>Chordata</taxon>
        <taxon>Craniata</taxon>
        <taxon>Vertebrata</taxon>
        <taxon>Euteleostomi</taxon>
        <taxon>Mammalia</taxon>
        <taxon>Eutheria</taxon>
        <taxon>Laurasiatheria</taxon>
        <taxon>Artiodactyla</taxon>
        <taxon>Ruminantia</taxon>
        <taxon>Pecora</taxon>
        <taxon>Cervidae</taxon>
        <taxon>Cervinae</taxon>
        <taxon>Cervus</taxon>
    </lineage>
</organism>
<name>A0A212CZ61_CEREH</name>
<reference evidence="1 2" key="1">
    <citation type="journal article" date="2018" name="Mol. Genet. Genomics">
        <title>The red deer Cervus elaphus genome CerEla1.0: sequencing, annotating, genes, and chromosomes.</title>
        <authorList>
            <person name="Bana N.A."/>
            <person name="Nyiri A."/>
            <person name="Nagy J."/>
            <person name="Frank K."/>
            <person name="Nagy T."/>
            <person name="Steger V."/>
            <person name="Schiller M."/>
            <person name="Lakatos P."/>
            <person name="Sugar L."/>
            <person name="Horn P."/>
            <person name="Barta E."/>
            <person name="Orosz L."/>
        </authorList>
    </citation>
    <scope>NUCLEOTIDE SEQUENCE [LARGE SCALE GENOMIC DNA]</scope>
    <source>
        <strain evidence="1">Hungarian</strain>
    </source>
</reference>
<dbReference type="Gene3D" id="3.40.50.1000">
    <property type="entry name" value="HAD superfamily/HAD-like"/>
    <property type="match status" value="1"/>
</dbReference>
<sequence>MVGDRLDTDILLGVTCGLKTILTLTGVSSLRDVKRWERRKGLLSGGASLSVGSGVLPSPPNTSFKTTPMSQLSVCSVLETRAATLMQLCTSVNSARLSLILSKRLSVWGSDSARGNARAAAPVRLVVLTLALRGQLKEHVADAAAGDTSLFGWAVAQEPVHPVPLPLLHCVNPKVY</sequence>
<evidence type="ECO:0000313" key="2">
    <source>
        <dbReference type="Proteomes" id="UP000242450"/>
    </source>
</evidence>